<evidence type="ECO:0000313" key="3">
    <source>
        <dbReference type="Proteomes" id="UP000186914"/>
    </source>
</evidence>
<keyword evidence="1" id="KW-0472">Membrane</keyword>
<dbReference type="RefSeq" id="WP_076427207.1">
    <property type="nucleotide sequence ID" value="NZ_FTNO01000001.1"/>
</dbReference>
<organism evidence="2 3">
    <name type="scientific">Haladaptatus litoreus</name>
    <dbReference type="NCBI Taxonomy" id="553468"/>
    <lineage>
        <taxon>Archaea</taxon>
        <taxon>Methanobacteriati</taxon>
        <taxon>Methanobacteriota</taxon>
        <taxon>Stenosarchaea group</taxon>
        <taxon>Halobacteria</taxon>
        <taxon>Halobacteriales</taxon>
        <taxon>Haladaptataceae</taxon>
        <taxon>Haladaptatus</taxon>
    </lineage>
</organism>
<gene>
    <name evidence="2" type="ORF">SAMN05421858_0206</name>
</gene>
<evidence type="ECO:0000313" key="2">
    <source>
        <dbReference type="EMBL" id="SIQ72659.1"/>
    </source>
</evidence>
<sequence>MKLGILDTVSLAATLVFALPIGLLGIERFIAGQTLLGGAFVAIAVLMIFLREWLTTPEDIPASAAKKVVGTVAKTDDDKDE</sequence>
<dbReference type="AlphaFoldDB" id="A0A1N6V4I3"/>
<accession>A0A1N6V4I3</accession>
<keyword evidence="3" id="KW-1185">Reference proteome</keyword>
<keyword evidence="1" id="KW-1133">Transmembrane helix</keyword>
<dbReference type="InterPro" id="IPR055955">
    <property type="entry name" value="DUF7533"/>
</dbReference>
<dbReference type="Pfam" id="PF24377">
    <property type="entry name" value="DUF7533"/>
    <property type="match status" value="1"/>
</dbReference>
<dbReference type="OrthoDB" id="157531at2157"/>
<protein>
    <submittedName>
        <fullName evidence="2">Uncharacterized protein</fullName>
    </submittedName>
</protein>
<feature type="transmembrane region" description="Helical" evidence="1">
    <location>
        <begin position="28"/>
        <end position="50"/>
    </location>
</feature>
<proteinExistence type="predicted"/>
<dbReference type="Proteomes" id="UP000186914">
    <property type="component" value="Unassembled WGS sequence"/>
</dbReference>
<reference evidence="3" key="1">
    <citation type="submission" date="2017-01" db="EMBL/GenBank/DDBJ databases">
        <authorList>
            <person name="Varghese N."/>
            <person name="Submissions S."/>
        </authorList>
    </citation>
    <scope>NUCLEOTIDE SEQUENCE [LARGE SCALE GENOMIC DNA]</scope>
    <source>
        <strain evidence="3">CGMCC 1.7737</strain>
    </source>
</reference>
<evidence type="ECO:0000256" key="1">
    <source>
        <dbReference type="SAM" id="Phobius"/>
    </source>
</evidence>
<keyword evidence="1" id="KW-0812">Transmembrane</keyword>
<dbReference type="EMBL" id="FTNO01000001">
    <property type="protein sequence ID" value="SIQ72659.1"/>
    <property type="molecule type" value="Genomic_DNA"/>
</dbReference>
<name>A0A1N6V4I3_9EURY</name>